<evidence type="ECO:0000256" key="1">
    <source>
        <dbReference type="SAM" id="SignalP"/>
    </source>
</evidence>
<organism evidence="2 3">
    <name type="scientific">Alienimonas californiensis</name>
    <dbReference type="NCBI Taxonomy" id="2527989"/>
    <lineage>
        <taxon>Bacteria</taxon>
        <taxon>Pseudomonadati</taxon>
        <taxon>Planctomycetota</taxon>
        <taxon>Planctomycetia</taxon>
        <taxon>Planctomycetales</taxon>
        <taxon>Planctomycetaceae</taxon>
        <taxon>Alienimonas</taxon>
    </lineage>
</organism>
<name>A0A517PB46_9PLAN</name>
<dbReference type="EMBL" id="CP036265">
    <property type="protein sequence ID" value="QDT16589.1"/>
    <property type="molecule type" value="Genomic_DNA"/>
</dbReference>
<keyword evidence="3" id="KW-1185">Reference proteome</keyword>
<dbReference type="KEGG" id="acaf:CA12_26950"/>
<feature type="chain" id="PRO_5022152240" evidence="1">
    <location>
        <begin position="24"/>
        <end position="62"/>
    </location>
</feature>
<accession>A0A517PB46</accession>
<feature type="signal peptide" evidence="1">
    <location>
        <begin position="1"/>
        <end position="23"/>
    </location>
</feature>
<evidence type="ECO:0000313" key="3">
    <source>
        <dbReference type="Proteomes" id="UP000318741"/>
    </source>
</evidence>
<gene>
    <name evidence="2" type="ORF">CA12_26950</name>
</gene>
<keyword evidence="1" id="KW-0732">Signal</keyword>
<dbReference type="Proteomes" id="UP000318741">
    <property type="component" value="Chromosome"/>
</dbReference>
<dbReference type="AlphaFoldDB" id="A0A517PB46"/>
<evidence type="ECO:0000313" key="2">
    <source>
        <dbReference type="EMBL" id="QDT16589.1"/>
    </source>
</evidence>
<protein>
    <submittedName>
        <fullName evidence="2">Uncharacterized protein</fullName>
    </submittedName>
</protein>
<sequence length="62" mass="5967" precursor="true">MLKTIIAAAAVGLPASLAGMTYADGGTAADASPAADASSAPAFVCPLTGDELPCPKCCPLDD</sequence>
<dbReference type="RefSeq" id="WP_145359411.1">
    <property type="nucleotide sequence ID" value="NZ_CP036265.1"/>
</dbReference>
<proteinExistence type="predicted"/>
<reference evidence="2 3" key="1">
    <citation type="submission" date="2019-02" db="EMBL/GenBank/DDBJ databases">
        <title>Deep-cultivation of Planctomycetes and their phenomic and genomic characterization uncovers novel biology.</title>
        <authorList>
            <person name="Wiegand S."/>
            <person name="Jogler M."/>
            <person name="Boedeker C."/>
            <person name="Pinto D."/>
            <person name="Vollmers J."/>
            <person name="Rivas-Marin E."/>
            <person name="Kohn T."/>
            <person name="Peeters S.H."/>
            <person name="Heuer A."/>
            <person name="Rast P."/>
            <person name="Oberbeckmann S."/>
            <person name="Bunk B."/>
            <person name="Jeske O."/>
            <person name="Meyerdierks A."/>
            <person name="Storesund J.E."/>
            <person name="Kallscheuer N."/>
            <person name="Luecker S."/>
            <person name="Lage O.M."/>
            <person name="Pohl T."/>
            <person name="Merkel B.J."/>
            <person name="Hornburger P."/>
            <person name="Mueller R.-W."/>
            <person name="Bruemmer F."/>
            <person name="Labrenz M."/>
            <person name="Spormann A.M."/>
            <person name="Op den Camp H."/>
            <person name="Overmann J."/>
            <person name="Amann R."/>
            <person name="Jetten M.S.M."/>
            <person name="Mascher T."/>
            <person name="Medema M.H."/>
            <person name="Devos D.P."/>
            <person name="Kaster A.-K."/>
            <person name="Ovreas L."/>
            <person name="Rohde M."/>
            <person name="Galperin M.Y."/>
            <person name="Jogler C."/>
        </authorList>
    </citation>
    <scope>NUCLEOTIDE SEQUENCE [LARGE SCALE GENOMIC DNA]</scope>
    <source>
        <strain evidence="2 3">CA12</strain>
    </source>
</reference>